<name>A0ABX1W3T9_9SPHI</name>
<dbReference type="Proteomes" id="UP000566071">
    <property type="component" value="Unassembled WGS sequence"/>
</dbReference>
<proteinExistence type="predicted"/>
<evidence type="ECO:0000313" key="2">
    <source>
        <dbReference type="Proteomes" id="UP000566071"/>
    </source>
</evidence>
<dbReference type="EMBL" id="JABFCR010000040">
    <property type="protein sequence ID" value="NNU34326.1"/>
    <property type="molecule type" value="Genomic_DNA"/>
</dbReference>
<evidence type="ECO:0000313" key="1">
    <source>
        <dbReference type="EMBL" id="NNU34326.1"/>
    </source>
</evidence>
<dbReference type="RefSeq" id="WP_175270008.1">
    <property type="nucleotide sequence ID" value="NZ_JABFCR010000040.1"/>
</dbReference>
<accession>A0ABX1W3T9</accession>
<reference evidence="1 2" key="1">
    <citation type="submission" date="2020-05" db="EMBL/GenBank/DDBJ databases">
        <authorList>
            <person name="Khan S.A."/>
            <person name="Jeon C.O."/>
            <person name="Chun B.H."/>
        </authorList>
    </citation>
    <scope>NUCLEOTIDE SEQUENCE [LARGE SCALE GENOMIC DNA]</scope>
    <source>
        <strain evidence="1 2">S1162</strain>
    </source>
</reference>
<comment type="caution">
    <text evidence="1">The sequence shown here is derived from an EMBL/GenBank/DDBJ whole genome shotgun (WGS) entry which is preliminary data.</text>
</comment>
<protein>
    <submittedName>
        <fullName evidence="1">Uncharacterized protein</fullName>
    </submittedName>
</protein>
<gene>
    <name evidence="1" type="ORF">HK413_09515</name>
</gene>
<sequence length="163" mass="17209">MPWLSIAATVLVVLTAGILFLQKTKSTGDQPKENKLVASRVEPAKTVTPVQSAETVIAKPAAHVASTVNHLHNVIPSVNNTQGQLNNTTESVVKPTEPVKNDQQPLIAAVPNPASTHVSTATVPDVTLAPKMLDAVPQVDKPVMATQSAAPAKNAVYITWADW</sequence>
<organism evidence="1 2">
    <name type="scientific">Mucilaginibacter humi</name>
    <dbReference type="NCBI Taxonomy" id="2732510"/>
    <lineage>
        <taxon>Bacteria</taxon>
        <taxon>Pseudomonadati</taxon>
        <taxon>Bacteroidota</taxon>
        <taxon>Sphingobacteriia</taxon>
        <taxon>Sphingobacteriales</taxon>
        <taxon>Sphingobacteriaceae</taxon>
        <taxon>Mucilaginibacter</taxon>
    </lineage>
</organism>
<keyword evidence="2" id="KW-1185">Reference proteome</keyword>